<evidence type="ECO:0000313" key="14">
    <source>
        <dbReference type="EMBL" id="BEH01458.1"/>
    </source>
</evidence>
<dbReference type="PANTHER" id="PTHR43289">
    <property type="entry name" value="MITOGEN-ACTIVATED PROTEIN KINASE KINASE KINASE 20-RELATED"/>
    <property type="match status" value="1"/>
</dbReference>
<organism evidence="14 15">
    <name type="scientific">Brooklawnia propionicigenes</name>
    <dbReference type="NCBI Taxonomy" id="3041175"/>
    <lineage>
        <taxon>Bacteria</taxon>
        <taxon>Bacillati</taxon>
        <taxon>Actinomycetota</taxon>
        <taxon>Actinomycetes</taxon>
        <taxon>Propionibacteriales</taxon>
        <taxon>Propionibacteriaceae</taxon>
        <taxon>Brooklawnia</taxon>
    </lineage>
</organism>
<evidence type="ECO:0000256" key="5">
    <source>
        <dbReference type="ARBA" id="ARBA00022527"/>
    </source>
</evidence>
<dbReference type="GO" id="GO:0000922">
    <property type="term" value="C:spindle pole"/>
    <property type="evidence" value="ECO:0007669"/>
    <property type="project" value="UniProtKB-SubCell"/>
</dbReference>
<feature type="domain" description="Protein kinase" evidence="12">
    <location>
        <begin position="211"/>
        <end position="520"/>
    </location>
</feature>
<dbReference type="Pfam" id="PF00069">
    <property type="entry name" value="Pkinase"/>
    <property type="match status" value="1"/>
</dbReference>
<dbReference type="InterPro" id="IPR001245">
    <property type="entry name" value="Ser-Thr/Tyr_kinase_cat_dom"/>
</dbReference>
<gene>
    <name evidence="14" type="primary">pglW</name>
    <name evidence="14" type="ORF">brsh051_07390</name>
</gene>
<feature type="region of interest" description="Disordered" evidence="11">
    <location>
        <begin position="1421"/>
        <end position="1453"/>
    </location>
</feature>
<feature type="region of interest" description="Disordered" evidence="11">
    <location>
        <begin position="1087"/>
        <end position="1119"/>
    </location>
</feature>
<evidence type="ECO:0000259" key="12">
    <source>
        <dbReference type="PROSITE" id="PS50011"/>
    </source>
</evidence>
<dbReference type="Gene3D" id="1.10.510.10">
    <property type="entry name" value="Transferase(Phosphotransferase) domain 1"/>
    <property type="match status" value="2"/>
</dbReference>
<dbReference type="PROSITE" id="PS50011">
    <property type="entry name" value="PROTEIN_KINASE_DOM"/>
    <property type="match status" value="2"/>
</dbReference>
<evidence type="ECO:0000256" key="7">
    <source>
        <dbReference type="ARBA" id="ARBA00022741"/>
    </source>
</evidence>
<evidence type="ECO:0000256" key="2">
    <source>
        <dbReference type="ARBA" id="ARBA00004647"/>
    </source>
</evidence>
<evidence type="ECO:0000256" key="4">
    <source>
        <dbReference type="ARBA" id="ARBA00012513"/>
    </source>
</evidence>
<keyword evidence="7" id="KW-0547">Nucleotide-binding</keyword>
<keyword evidence="5" id="KW-0723">Serine/threonine-protein kinase</keyword>
<dbReference type="EC" id="2.7.11.1" evidence="4"/>
<dbReference type="RefSeq" id="WP_286267697.1">
    <property type="nucleotide sequence ID" value="NZ_AP028056.1"/>
</dbReference>
<dbReference type="InterPro" id="IPR011528">
    <property type="entry name" value="NERD"/>
</dbReference>
<reference evidence="14" key="1">
    <citation type="journal article" date="2024" name="Int. J. Syst. Evol. Microbiol.">
        <title>Brooklawnia propionicigenes sp. nov., a facultatively anaerobic, propionate-producing bacterium isolated from a methanogenic reactor treating waste from cattle farms.</title>
        <authorList>
            <person name="Akita Y."/>
            <person name="Ueki A."/>
            <person name="Tonouchi A."/>
            <person name="Sugawara Y."/>
            <person name="Honma S."/>
            <person name="Kaku N."/>
            <person name="Ueki K."/>
        </authorList>
    </citation>
    <scope>NUCLEOTIDE SEQUENCE</scope>
    <source>
        <strain evidence="14">SH051</strain>
    </source>
</reference>
<feature type="domain" description="Protein kinase" evidence="12">
    <location>
        <begin position="524"/>
        <end position="778"/>
    </location>
</feature>
<dbReference type="EMBL" id="AP028056">
    <property type="protein sequence ID" value="BEH01458.1"/>
    <property type="molecule type" value="Genomic_DNA"/>
</dbReference>
<protein>
    <recommendedName>
        <fullName evidence="4">non-specific serine/threonine protein kinase</fullName>
        <ecNumber evidence="4">2.7.11.1</ecNumber>
    </recommendedName>
</protein>
<keyword evidence="6" id="KW-0808">Transferase</keyword>
<dbReference type="Pfam" id="PF08378">
    <property type="entry name" value="NERD"/>
    <property type="match status" value="1"/>
</dbReference>
<evidence type="ECO:0000313" key="15">
    <source>
        <dbReference type="Proteomes" id="UP001431656"/>
    </source>
</evidence>
<dbReference type="InterPro" id="IPR049832">
    <property type="entry name" value="BREX_PglW"/>
</dbReference>
<feature type="compositionally biased region" description="Low complexity" evidence="11">
    <location>
        <begin position="1422"/>
        <end position="1435"/>
    </location>
</feature>
<proteinExistence type="inferred from homology"/>
<name>A0AAN0K668_9ACTN</name>
<dbReference type="SMART" id="SM00220">
    <property type="entry name" value="S_TKc"/>
    <property type="match status" value="1"/>
</dbReference>
<dbReference type="GO" id="GO:0005813">
    <property type="term" value="C:centrosome"/>
    <property type="evidence" value="ECO:0007669"/>
    <property type="project" value="UniProtKB-SubCell"/>
</dbReference>
<keyword evidence="9" id="KW-0067">ATP-binding</keyword>
<evidence type="ECO:0000256" key="8">
    <source>
        <dbReference type="ARBA" id="ARBA00022777"/>
    </source>
</evidence>
<dbReference type="Proteomes" id="UP001431656">
    <property type="component" value="Chromosome"/>
</dbReference>
<dbReference type="NCBIfam" id="NF033442">
    <property type="entry name" value="BREX_PglW"/>
    <property type="match status" value="1"/>
</dbReference>
<evidence type="ECO:0000256" key="1">
    <source>
        <dbReference type="ARBA" id="ARBA00004300"/>
    </source>
</evidence>
<dbReference type="KEGG" id="broo:brsh051_07390"/>
<dbReference type="InterPro" id="IPR011009">
    <property type="entry name" value="Kinase-like_dom_sf"/>
</dbReference>
<dbReference type="Pfam" id="PF07714">
    <property type="entry name" value="PK_Tyr_Ser-Thr"/>
    <property type="match status" value="1"/>
</dbReference>
<dbReference type="InterPro" id="IPR000719">
    <property type="entry name" value="Prot_kinase_dom"/>
</dbReference>
<evidence type="ECO:0000256" key="9">
    <source>
        <dbReference type="ARBA" id="ARBA00022840"/>
    </source>
</evidence>
<evidence type="ECO:0000256" key="3">
    <source>
        <dbReference type="ARBA" id="ARBA00010886"/>
    </source>
</evidence>
<feature type="compositionally biased region" description="Low complexity" evidence="11">
    <location>
        <begin position="1096"/>
        <end position="1112"/>
    </location>
</feature>
<evidence type="ECO:0000259" key="13">
    <source>
        <dbReference type="PROSITE" id="PS50965"/>
    </source>
</evidence>
<accession>A0AAN0K668</accession>
<comment type="similarity">
    <text evidence="3">Belongs to the protein kinase superfamily. NEK Ser/Thr protein kinase family. NIMA subfamily.</text>
</comment>
<dbReference type="GO" id="GO:0004674">
    <property type="term" value="F:protein serine/threonine kinase activity"/>
    <property type="evidence" value="ECO:0007669"/>
    <property type="project" value="UniProtKB-KW"/>
</dbReference>
<evidence type="ECO:0000256" key="6">
    <source>
        <dbReference type="ARBA" id="ARBA00022679"/>
    </source>
</evidence>
<evidence type="ECO:0000256" key="10">
    <source>
        <dbReference type="ARBA" id="ARBA00023212"/>
    </source>
</evidence>
<feature type="domain" description="NERD" evidence="13">
    <location>
        <begin position="12"/>
        <end position="126"/>
    </location>
</feature>
<keyword evidence="15" id="KW-1185">Reference proteome</keyword>
<dbReference type="PROSITE" id="PS50965">
    <property type="entry name" value="NERD"/>
    <property type="match status" value="1"/>
</dbReference>
<dbReference type="GO" id="GO:0005524">
    <property type="term" value="F:ATP binding"/>
    <property type="evidence" value="ECO:0007669"/>
    <property type="project" value="UniProtKB-KW"/>
</dbReference>
<comment type="subcellular location">
    <subcellularLocation>
        <location evidence="1">Cytoplasm</location>
        <location evidence="1">Cytoskeleton</location>
        <location evidence="1">Microtubule organizing center</location>
        <location evidence="1">Centrosome</location>
    </subcellularLocation>
    <subcellularLocation>
        <location evidence="2">Cytoplasm</location>
        <location evidence="2">Cytoskeleton</location>
        <location evidence="2">Spindle pole</location>
    </subcellularLocation>
</comment>
<dbReference type="PANTHER" id="PTHR43289:SF6">
    <property type="entry name" value="SERINE_THREONINE-PROTEIN KINASE NEKL-3"/>
    <property type="match status" value="1"/>
</dbReference>
<keyword evidence="10" id="KW-0206">Cytoskeleton</keyword>
<sequence length="1453" mass="156771">MVDDRWVEVTPSQFAHEAEGLRVIRDLLPARAPFRAWSNFEFRDDRGNWSEVDLLVLAPDGLHLLELKYYSGRLRGTDQQWLRDGHRAEDSPLMLANRKAKRLRSKLMTAFDNWARNQPFDPQRPRSANQVIPFVQAGVFLHHPDFVCELPEAARLDLYGLPGATTSGLDPITDVLDAVPRPGTKIYEGAIVGVMKLIGLRAHAREAGQYVLDAQPLEDGPGWQDWLATHKHLRDQRRRIRFRVAPGGSTEDARRRLGQLAAHELHVMQHLTYDAILRPEDYVDSELGPGLVYPYDPGWQRLDLWLAEQPRALSFDTQLALIRQIGEALQYAHGKNVVHRGLNPRAILVRTDREGRVQSRIADWQGVGRTDEATATATAARGVTMLADADPVNQLALDERWLRDAFTAPEGVAVGGADRLRLDVFGLGALAFYIVTGGRAPARTRADLIARLRDQAGLDVSVELPQAPPALREAILQATCPRVSDRLADVGGFLTKLDDAEPAASDEVTDPLDAGPGAVLDGRFTLTSRLGAGSTAVGLLVHDAEHPDAADRVLKVALDDSAARRLQDEADALRLIAHPRIVKLLEGPLSVGGRSALLLESAGRETLATHLGNRERLPLDLLERWGTDLLEALVALDAAGIIHRDIKPANLGVHKEASSRAKHLNLFDFSLTKAPASDTQAGTRPYLDPFLTGKRQQYDSAAERYATAVVLFEMATGHTPVYGDALSDPASITDEVTLEPGDFDPSVRAPLIAFFTTALARDAGARHHTAEQLLHEWRACFPDSSVVPENADALAEAATAETPLTGSGLSPRALSALEQLRVATVGDLVQVDAWRLTRLPGLTSPAKQEVNARAKLWRGKFGRKGRRWAVEARRAQLDDPFQCADVLLAPARNDRNERVVKVATMLLGLTGSVSANATQAELAAALRPPVTRGRISQLLATLQDRWADDDAARSLLDTLAAAVDRRLAELGGVATFDELAEHLLTLMVAAPESVDAQETRLAQGLLRCTVERRNAVDRAEQLAGDEAGGWSLRRRDGQPVLLAARADLLDVAEALGRRADALIDEANLTGTDALVPASRVATELGRLLTTSPGNPPGSSAAPVDGTATSAETAGGGLRDGQRLARLGAQLSRHAGASAAGELHHRDLTPMAALRRAIPAVLPGQAYKAEDLRERVGARFPDLAPLPTRPDLDPIVQQALSLRWGDDRRAYLAPAVRGGDTTGLDSRPRTNLPSAVGAIGPGAVGQRLADSRRSRSFVALGVGALYLERFVTLLRTDFDVVEVDLTHTLMDALHAAAAAVGVPWSEVLGADADVPGSRPYQGLRALVQRSLPAVRQAIESALADANGRPVALVDASLLARYDALDLLTDWLDLATARPTAIWLVVPQLHGRVGPVVDGHPLPLTAPSQYVSVPPEWILAHRSTPAPQDAGAQDAATQEVGTRDAATPAPEGIPK</sequence>
<keyword evidence="10" id="KW-0963">Cytoplasm</keyword>
<dbReference type="SUPFAM" id="SSF56112">
    <property type="entry name" value="Protein kinase-like (PK-like)"/>
    <property type="match status" value="2"/>
</dbReference>
<evidence type="ECO:0000256" key="11">
    <source>
        <dbReference type="SAM" id="MobiDB-lite"/>
    </source>
</evidence>
<keyword evidence="8 14" id="KW-0418">Kinase</keyword>